<dbReference type="RefSeq" id="WP_092311374.1">
    <property type="nucleotide sequence ID" value="NZ_FOZV01000005.1"/>
</dbReference>
<dbReference type="Proteomes" id="UP000198788">
    <property type="component" value="Unassembled WGS sequence"/>
</dbReference>
<gene>
    <name evidence="1" type="ORF">SAMN05192570_2575</name>
</gene>
<dbReference type="OrthoDB" id="7206901at2"/>
<reference evidence="2" key="1">
    <citation type="submission" date="2016-10" db="EMBL/GenBank/DDBJ databases">
        <authorList>
            <person name="Varghese N."/>
            <person name="Submissions S."/>
        </authorList>
    </citation>
    <scope>NUCLEOTIDE SEQUENCE [LARGE SCALE GENOMIC DNA]</scope>
    <source>
        <strain evidence="2">CGMCC 1.10683</strain>
    </source>
</reference>
<organism evidence="1 2">
    <name type="scientific">Brevundimonas viscosa</name>
    <dbReference type="NCBI Taxonomy" id="871741"/>
    <lineage>
        <taxon>Bacteria</taxon>
        <taxon>Pseudomonadati</taxon>
        <taxon>Pseudomonadota</taxon>
        <taxon>Alphaproteobacteria</taxon>
        <taxon>Caulobacterales</taxon>
        <taxon>Caulobacteraceae</taxon>
        <taxon>Brevundimonas</taxon>
    </lineage>
</organism>
<dbReference type="AlphaFoldDB" id="A0A1I6SMA1"/>
<keyword evidence="2" id="KW-1185">Reference proteome</keyword>
<evidence type="ECO:0000313" key="1">
    <source>
        <dbReference type="EMBL" id="SFS78076.1"/>
    </source>
</evidence>
<evidence type="ECO:0000313" key="2">
    <source>
        <dbReference type="Proteomes" id="UP000198788"/>
    </source>
</evidence>
<name>A0A1I6SMA1_9CAUL</name>
<proteinExistence type="predicted"/>
<protein>
    <submittedName>
        <fullName evidence="1">Uncharacterized protein</fullName>
    </submittedName>
</protein>
<accession>A0A1I6SMA1</accession>
<dbReference type="EMBL" id="FOZV01000005">
    <property type="protein sequence ID" value="SFS78076.1"/>
    <property type="molecule type" value="Genomic_DNA"/>
</dbReference>
<sequence length="127" mass="13923">MDLSHRIDEAKRRVFMTIRDGATGPAVVRYIAGLAAERPELAGWDWVQDVRESSGEVDNADIQAAADIFGRTGPCWTVFVSHDPNLRLWCRVMDALFDGRRHLAAATPEAAAAMLESLRAETSLAVA</sequence>